<reference evidence="5 6" key="1">
    <citation type="journal article" date="2009" name="Science">
        <title>Green evolution and dynamic adaptations revealed by genomes of the marine picoeukaryotes Micromonas.</title>
        <authorList>
            <person name="Worden A.Z."/>
            <person name="Lee J.H."/>
            <person name="Mock T."/>
            <person name="Rouze P."/>
            <person name="Simmons M.P."/>
            <person name="Aerts A.L."/>
            <person name="Allen A.E."/>
            <person name="Cuvelier M.L."/>
            <person name="Derelle E."/>
            <person name="Everett M.V."/>
            <person name="Foulon E."/>
            <person name="Grimwood J."/>
            <person name="Gundlach H."/>
            <person name="Henrissat B."/>
            <person name="Napoli C."/>
            <person name="McDonald S.M."/>
            <person name="Parker M.S."/>
            <person name="Rombauts S."/>
            <person name="Salamov A."/>
            <person name="Von Dassow P."/>
            <person name="Badger J.H."/>
            <person name="Coutinho P.M."/>
            <person name="Demir E."/>
            <person name="Dubchak I."/>
            <person name="Gentemann C."/>
            <person name="Eikrem W."/>
            <person name="Gready J.E."/>
            <person name="John U."/>
            <person name="Lanier W."/>
            <person name="Lindquist E.A."/>
            <person name="Lucas S."/>
            <person name="Mayer K.F."/>
            <person name="Moreau H."/>
            <person name="Not F."/>
            <person name="Otillar R."/>
            <person name="Panaud O."/>
            <person name="Pangilinan J."/>
            <person name="Paulsen I."/>
            <person name="Piegu B."/>
            <person name="Poliakov A."/>
            <person name="Robbens S."/>
            <person name="Schmutz J."/>
            <person name="Toulza E."/>
            <person name="Wyss T."/>
            <person name="Zelensky A."/>
            <person name="Zhou K."/>
            <person name="Armbrust E.V."/>
            <person name="Bhattacharya D."/>
            <person name="Goodenough U.W."/>
            <person name="Van de Peer Y."/>
            <person name="Grigoriev I.V."/>
        </authorList>
    </citation>
    <scope>NUCLEOTIDE SEQUENCE [LARGE SCALE GENOMIC DNA]</scope>
    <source>
        <strain evidence="5 6">CCMP1545</strain>
    </source>
</reference>
<dbReference type="SUPFAM" id="SSF50978">
    <property type="entry name" value="WD40 repeat-like"/>
    <property type="match status" value="1"/>
</dbReference>
<dbReference type="InterPro" id="IPR015943">
    <property type="entry name" value="WD40/YVTN_repeat-like_dom_sf"/>
</dbReference>
<dbReference type="PANTHER" id="PTHR16017:SF0">
    <property type="entry name" value="WD REPEAT-CONTAINING PROTEIN 70"/>
    <property type="match status" value="1"/>
</dbReference>
<feature type="repeat" description="WD" evidence="3">
    <location>
        <begin position="254"/>
        <end position="295"/>
    </location>
</feature>
<gene>
    <name evidence="5" type="ORF">MICPUCDRAFT_33308</name>
</gene>
<dbReference type="GO" id="GO:0035861">
    <property type="term" value="C:site of double-strand break"/>
    <property type="evidence" value="ECO:0007669"/>
    <property type="project" value="TreeGrafter"/>
</dbReference>
<keyword evidence="1 3" id="KW-0853">WD repeat</keyword>
<dbReference type="PANTHER" id="PTHR16017">
    <property type="entry name" value="GASTRULATION DEFECTIVE PROTEIN 1-RELATED"/>
    <property type="match status" value="1"/>
</dbReference>
<evidence type="ECO:0000313" key="6">
    <source>
        <dbReference type="Proteomes" id="UP000001876"/>
    </source>
</evidence>
<protein>
    <submittedName>
        <fullName evidence="5">Predicted protein</fullName>
    </submittedName>
</protein>
<dbReference type="GeneID" id="9683792"/>
<evidence type="ECO:0000256" key="1">
    <source>
        <dbReference type="ARBA" id="ARBA00022574"/>
    </source>
</evidence>
<dbReference type="KEGG" id="mpp:MICPUCDRAFT_33308"/>
<name>C1MSK2_MICPC</name>
<dbReference type="PROSITE" id="PS50294">
    <property type="entry name" value="WD_REPEATS_REGION"/>
    <property type="match status" value="2"/>
</dbReference>
<dbReference type="PROSITE" id="PS00678">
    <property type="entry name" value="WD_REPEATS_1"/>
    <property type="match status" value="1"/>
</dbReference>
<dbReference type="STRING" id="564608.C1MSK2"/>
<feature type="region of interest" description="Disordered" evidence="4">
    <location>
        <begin position="429"/>
        <end position="461"/>
    </location>
</feature>
<feature type="compositionally biased region" description="Acidic residues" evidence="4">
    <location>
        <begin position="12"/>
        <end position="29"/>
    </location>
</feature>
<feature type="repeat" description="WD" evidence="3">
    <location>
        <begin position="156"/>
        <end position="191"/>
    </location>
</feature>
<dbReference type="Gene3D" id="2.130.10.10">
    <property type="entry name" value="YVTN repeat-like/Quinoprotein amine dehydrogenase"/>
    <property type="match status" value="1"/>
</dbReference>
<dbReference type="EMBL" id="GG663739">
    <property type="protein sequence ID" value="EEH57149.1"/>
    <property type="molecule type" value="Genomic_DNA"/>
</dbReference>
<dbReference type="Proteomes" id="UP000001876">
    <property type="component" value="Unassembled WGS sequence"/>
</dbReference>
<sequence>MRPPPARTTERAEEEEVEVEEEEDDDDDDARVGAAAEEEYDDFLPLKNEAVMDGHRKVVSALALEHTGSRLLTGSHDYTVKMYDFNGMRRDLRPFREITPDDGYPIHALSWSPSGDQARPFLVVTGGPQPKIYDRDGRELGEFDKGDMYIRDLKNTKGHCSPCTSGAWHPTDRDQALTASADGSLRIWNVSMCGDPRGAQKSVVKPQLARPGRVQVTSCAYNHDGSMIAGGVTDGTVQLFPSSGGSSYRNARSAHAPGESITSVAFARDGNMVLSRCADGTLKVWDARNASKVVKVFHGLETTHEETQVGFSPNDAFFYTGVDAPMSRASEGDGALCVFSKDKLEMVRKIGTKGNCVAAAWHARLNQLFLGCGDHKGGHASALYDDRRSERGMLVCVGRKARSKSNADFVNISLQNIAYTPHALPMFKEPMPGKKAEGEGYIGTRKSKEKSKKPLQVQSRKAAGTLLTQSIMKESGMIGDKNWRLQDPREAILRHAKDAEENPWRTRNAYAETQPEPIFHESEDEASDSD</sequence>
<dbReference type="SMART" id="SM00320">
    <property type="entry name" value="WD40"/>
    <property type="match status" value="5"/>
</dbReference>
<dbReference type="OrthoDB" id="10264376at2759"/>
<dbReference type="InterPro" id="IPR051858">
    <property type="entry name" value="WD_repeat_GAD-1"/>
</dbReference>
<accession>C1MSK2</accession>
<keyword evidence="6" id="KW-1185">Reference proteome</keyword>
<dbReference type="GO" id="GO:0005634">
    <property type="term" value="C:nucleus"/>
    <property type="evidence" value="ECO:0007669"/>
    <property type="project" value="TreeGrafter"/>
</dbReference>
<dbReference type="eggNOG" id="KOG0772">
    <property type="taxonomic scope" value="Eukaryota"/>
</dbReference>
<dbReference type="RefSeq" id="XP_003058694.1">
    <property type="nucleotide sequence ID" value="XM_003058648.1"/>
</dbReference>
<dbReference type="InterPro" id="IPR001680">
    <property type="entry name" value="WD40_rpt"/>
</dbReference>
<proteinExistence type="predicted"/>
<evidence type="ECO:0000256" key="4">
    <source>
        <dbReference type="SAM" id="MobiDB-lite"/>
    </source>
</evidence>
<feature type="region of interest" description="Disordered" evidence="4">
    <location>
        <begin position="495"/>
        <end position="530"/>
    </location>
</feature>
<dbReference type="Pfam" id="PF00400">
    <property type="entry name" value="WD40"/>
    <property type="match status" value="4"/>
</dbReference>
<dbReference type="OMA" id="KGDQYIT"/>
<dbReference type="AlphaFoldDB" id="C1MSK2"/>
<dbReference type="PROSITE" id="PS50082">
    <property type="entry name" value="WD_REPEATS_2"/>
    <property type="match status" value="3"/>
</dbReference>
<feature type="repeat" description="WD" evidence="3">
    <location>
        <begin position="52"/>
        <end position="86"/>
    </location>
</feature>
<keyword evidence="2" id="KW-0677">Repeat</keyword>
<dbReference type="InterPro" id="IPR036322">
    <property type="entry name" value="WD40_repeat_dom_sf"/>
</dbReference>
<evidence type="ECO:0000256" key="3">
    <source>
        <dbReference type="PROSITE-ProRule" id="PRU00221"/>
    </source>
</evidence>
<feature type="region of interest" description="Disordered" evidence="4">
    <location>
        <begin position="1"/>
        <end position="37"/>
    </location>
</feature>
<evidence type="ECO:0000313" key="5">
    <source>
        <dbReference type="EMBL" id="EEH57149.1"/>
    </source>
</evidence>
<organism evidence="6">
    <name type="scientific">Micromonas pusilla (strain CCMP1545)</name>
    <name type="common">Picoplanktonic green alga</name>
    <dbReference type="NCBI Taxonomy" id="564608"/>
    <lineage>
        <taxon>Eukaryota</taxon>
        <taxon>Viridiplantae</taxon>
        <taxon>Chlorophyta</taxon>
        <taxon>Mamiellophyceae</taxon>
        <taxon>Mamiellales</taxon>
        <taxon>Mamiellaceae</taxon>
        <taxon>Micromonas</taxon>
    </lineage>
</organism>
<dbReference type="InterPro" id="IPR019775">
    <property type="entry name" value="WD40_repeat_CS"/>
</dbReference>
<evidence type="ECO:0000256" key="2">
    <source>
        <dbReference type="ARBA" id="ARBA00022737"/>
    </source>
</evidence>
<feature type="compositionally biased region" description="Basic and acidic residues" evidence="4">
    <location>
        <begin position="495"/>
        <end position="504"/>
    </location>
</feature>